<dbReference type="EMBL" id="AAMX01000003">
    <property type="protein sequence ID" value="EAQ32762.1"/>
    <property type="molecule type" value="Genomic_DNA"/>
</dbReference>
<dbReference type="PANTHER" id="PTHR43229:SF2">
    <property type="entry name" value="NODULATION PROTEIN J"/>
    <property type="match status" value="1"/>
</dbReference>
<comment type="caution">
    <text evidence="8">The sequence shown here is derived from an EMBL/GenBank/DDBJ whole genome shotgun (WGS) entry which is preliminary data.</text>
</comment>
<evidence type="ECO:0000256" key="6">
    <source>
        <dbReference type="SAM" id="Phobius"/>
    </source>
</evidence>
<evidence type="ECO:0000313" key="8">
    <source>
        <dbReference type="EMBL" id="EAQ32762.1"/>
    </source>
</evidence>
<feature type="transmembrane region" description="Helical" evidence="6">
    <location>
        <begin position="52"/>
        <end position="72"/>
    </location>
</feature>
<keyword evidence="9" id="KW-1185">Reference proteome</keyword>
<keyword evidence="5 6" id="KW-0472">Membrane</keyword>
<dbReference type="PANTHER" id="PTHR43229">
    <property type="entry name" value="NODULATION PROTEIN J"/>
    <property type="match status" value="1"/>
</dbReference>
<dbReference type="InterPro" id="IPR051784">
    <property type="entry name" value="Nod_factor_ABC_transporter"/>
</dbReference>
<feature type="transmembrane region" description="Helical" evidence="6">
    <location>
        <begin position="215"/>
        <end position="233"/>
    </location>
</feature>
<dbReference type="InterPro" id="IPR000412">
    <property type="entry name" value="ABC_2_transport"/>
</dbReference>
<evidence type="ECO:0000256" key="2">
    <source>
        <dbReference type="ARBA" id="ARBA00007783"/>
    </source>
</evidence>
<feature type="transmembrane region" description="Helical" evidence="6">
    <location>
        <begin position="126"/>
        <end position="155"/>
    </location>
</feature>
<feature type="domain" description="ABC-2 type transporter transmembrane" evidence="7">
    <location>
        <begin position="8"/>
        <end position="202"/>
    </location>
</feature>
<dbReference type="PIRSF" id="PIRSF006648">
    <property type="entry name" value="DrrB"/>
    <property type="match status" value="1"/>
</dbReference>
<evidence type="ECO:0000256" key="3">
    <source>
        <dbReference type="ARBA" id="ARBA00022692"/>
    </source>
</evidence>
<feature type="transmembrane region" description="Helical" evidence="6">
    <location>
        <begin position="93"/>
        <end position="114"/>
    </location>
</feature>
<comment type="subcellular location">
    <subcellularLocation>
        <location evidence="1">Membrane</location>
        <topology evidence="1">Multi-pass membrane protein</topology>
    </subcellularLocation>
</comment>
<reference evidence="8 9" key="1">
    <citation type="submission" date="2006-01" db="EMBL/GenBank/DDBJ databases">
        <authorList>
            <person name="Brettar I."/>
            <person name="Hofle M."/>
            <person name="Ferriera S."/>
            <person name="Johnson J."/>
            <person name="Kravitz S."/>
            <person name="Halpern A."/>
            <person name="Remington K."/>
            <person name="Beeson K."/>
            <person name="Tran B."/>
            <person name="Rogers Y.-H."/>
            <person name="Friedman R."/>
            <person name="Venter J.C."/>
        </authorList>
    </citation>
    <scope>NUCLEOTIDE SEQUENCE [LARGE SCALE GENOMIC DNA]</scope>
    <source>
        <strain evidence="8 9">OS145</strain>
    </source>
</reference>
<name>A0ABM9WP37_9GAMM</name>
<comment type="similarity">
    <text evidence="2">Belongs to the ABC-2 integral membrane protein family.</text>
</comment>
<accession>A0ABM9WP37</accession>
<evidence type="ECO:0000256" key="5">
    <source>
        <dbReference type="ARBA" id="ARBA00023136"/>
    </source>
</evidence>
<evidence type="ECO:0000256" key="1">
    <source>
        <dbReference type="ARBA" id="ARBA00004141"/>
    </source>
</evidence>
<feature type="transmembrane region" description="Helical" evidence="6">
    <location>
        <begin position="162"/>
        <end position="182"/>
    </location>
</feature>
<evidence type="ECO:0000256" key="4">
    <source>
        <dbReference type="ARBA" id="ARBA00022989"/>
    </source>
</evidence>
<proteinExistence type="inferred from homology"/>
<keyword evidence="4 6" id="KW-1133">Transmembrane helix</keyword>
<gene>
    <name evidence="8" type="ORF">OS145_01347</name>
</gene>
<dbReference type="Proteomes" id="UP000016543">
    <property type="component" value="Unassembled WGS sequence"/>
</dbReference>
<dbReference type="InterPro" id="IPR013525">
    <property type="entry name" value="ABC2_TM"/>
</dbReference>
<evidence type="ECO:0000259" key="7">
    <source>
        <dbReference type="Pfam" id="PF01061"/>
    </source>
</evidence>
<protein>
    <submittedName>
        <fullName evidence="8">ABC-type multidrug transport system, permease component</fullName>
    </submittedName>
</protein>
<dbReference type="RefSeq" id="WP_006955581.1">
    <property type="nucleotide sequence ID" value="NZ_CH672405.1"/>
</dbReference>
<sequence length="246" mass="27714">MSQWIVEAQMDMRALLRSPSFYIPAFAFPVVFYFFFGIMVDFSNGHSDYLLISYACFGIMGPPFFHLAVSIASERTHGWLTLKLLSPMQFNSFIFAKLVNSAAFSAVILLLLYIESAWLAGVRLWFWQWGLLTLIFTLGTLPFAALGMLIGALVADRAAAGVVNLIYLPMALLSGLWFPLFLMPDWVQWIAYGLPSYHLVQLGYAVIGKGDEVSWYWHIIYLCLFSISMMAVLRSLSGRFSGASHE</sequence>
<evidence type="ECO:0000313" key="9">
    <source>
        <dbReference type="Proteomes" id="UP000016543"/>
    </source>
</evidence>
<feature type="transmembrane region" description="Helical" evidence="6">
    <location>
        <begin position="21"/>
        <end position="40"/>
    </location>
</feature>
<dbReference type="PRINTS" id="PR00164">
    <property type="entry name" value="ABC2TRNSPORT"/>
</dbReference>
<dbReference type="Pfam" id="PF01061">
    <property type="entry name" value="ABC2_membrane"/>
    <property type="match status" value="1"/>
</dbReference>
<organism evidence="8 9">
    <name type="scientific">Idiomarina baltica OS145</name>
    <dbReference type="NCBI Taxonomy" id="314276"/>
    <lineage>
        <taxon>Bacteria</taxon>
        <taxon>Pseudomonadati</taxon>
        <taxon>Pseudomonadota</taxon>
        <taxon>Gammaproteobacteria</taxon>
        <taxon>Alteromonadales</taxon>
        <taxon>Idiomarinaceae</taxon>
        <taxon>Idiomarina</taxon>
    </lineage>
</organism>
<keyword evidence="3 6" id="KW-0812">Transmembrane</keyword>